<gene>
    <name evidence="1" type="ORF">HBN54_000823</name>
</gene>
<name>A0ABX1HGY3_9BACT</name>
<proteinExistence type="predicted"/>
<comment type="caution">
    <text evidence="1">The sequence shown here is derived from an EMBL/GenBank/DDBJ whole genome shotgun (WGS) entry which is preliminary data.</text>
</comment>
<keyword evidence="2" id="KW-1185">Reference proteome</keyword>
<organism evidence="1 2">
    <name type="scientific">Hymenobacter artigasi</name>
    <dbReference type="NCBI Taxonomy" id="2719616"/>
    <lineage>
        <taxon>Bacteria</taxon>
        <taxon>Pseudomonadati</taxon>
        <taxon>Bacteroidota</taxon>
        <taxon>Cytophagia</taxon>
        <taxon>Cytophagales</taxon>
        <taxon>Hymenobacteraceae</taxon>
        <taxon>Hymenobacter</taxon>
    </lineage>
</organism>
<evidence type="ECO:0000313" key="2">
    <source>
        <dbReference type="Proteomes" id="UP000717634"/>
    </source>
</evidence>
<protein>
    <recommendedName>
        <fullName evidence="3">SHOCT domain-containing protein</fullName>
    </recommendedName>
</protein>
<evidence type="ECO:0000313" key="1">
    <source>
        <dbReference type="EMBL" id="NKI88236.1"/>
    </source>
</evidence>
<dbReference type="Proteomes" id="UP000717634">
    <property type="component" value="Unassembled WGS sequence"/>
</dbReference>
<accession>A0ABX1HGY3</accession>
<dbReference type="EMBL" id="JAAVTK010000002">
    <property type="protein sequence ID" value="NKI88236.1"/>
    <property type="molecule type" value="Genomic_DNA"/>
</dbReference>
<reference evidence="1 2" key="1">
    <citation type="submission" date="2020-03" db="EMBL/GenBank/DDBJ databases">
        <title>Genomic Encyclopedia of Type Strains, Phase IV (KMG-V): Genome sequencing to study the core and pangenomes of soil and plant-associated prokaryotes.</title>
        <authorList>
            <person name="Whitman W."/>
        </authorList>
    </citation>
    <scope>NUCLEOTIDE SEQUENCE [LARGE SCALE GENOMIC DNA]</scope>
    <source>
        <strain evidence="1 2">1B</strain>
    </source>
</reference>
<sequence length="75" mass="8516">MKKKYCERGHIVLGDTCSQCAWRTDTAAGEAIKPATVPALNGTLVELRNLKSMLQKRLITEAEYDERRNYILANF</sequence>
<dbReference type="RefSeq" id="WP_168671886.1">
    <property type="nucleotide sequence ID" value="NZ_JAAVTK010000002.1"/>
</dbReference>
<evidence type="ECO:0008006" key="3">
    <source>
        <dbReference type="Google" id="ProtNLM"/>
    </source>
</evidence>